<feature type="binding site" evidence="9 10">
    <location>
        <position position="226"/>
    </location>
    <ligand>
        <name>Mg(2+)</name>
        <dbReference type="ChEBI" id="CHEBI:18420"/>
        <label>2</label>
    </ligand>
</feature>
<dbReference type="PROSITE" id="PS51851">
    <property type="entry name" value="KARI_C"/>
    <property type="match status" value="1"/>
</dbReference>
<dbReference type="NCBIfam" id="NF004017">
    <property type="entry name" value="PRK05479.1"/>
    <property type="match status" value="1"/>
</dbReference>
<dbReference type="NCBIfam" id="TIGR00465">
    <property type="entry name" value="ilvC"/>
    <property type="match status" value="1"/>
</dbReference>
<keyword evidence="8 9" id="KW-0100">Branched-chain amino acid biosynthesis</keyword>
<name>A0A2N7PKD3_9BACT</name>
<organism evidence="13 14">
    <name type="scientific">Caldimicrobium thiodismutans</name>
    <dbReference type="NCBI Taxonomy" id="1653476"/>
    <lineage>
        <taxon>Bacteria</taxon>
        <taxon>Pseudomonadati</taxon>
        <taxon>Thermodesulfobacteriota</taxon>
        <taxon>Thermodesulfobacteria</taxon>
        <taxon>Thermodesulfobacteriales</taxon>
        <taxon>Thermodesulfobacteriaceae</taxon>
        <taxon>Caldimicrobium</taxon>
    </lineage>
</organism>
<reference evidence="13 14" key="1">
    <citation type="submission" date="2018-01" db="EMBL/GenBank/DDBJ databases">
        <title>Metagenomic assembled genomes from two thermal pools in the Uzon Caldera, Kamchatka, Russia.</title>
        <authorList>
            <person name="Wilkins L."/>
            <person name="Ettinger C."/>
        </authorList>
    </citation>
    <scope>NUCLEOTIDE SEQUENCE [LARGE SCALE GENOMIC DNA]</scope>
    <source>
        <strain evidence="13">ZAV-15</strain>
    </source>
</reference>
<dbReference type="Proteomes" id="UP000235731">
    <property type="component" value="Unassembled WGS sequence"/>
</dbReference>
<dbReference type="GO" id="GO:0009099">
    <property type="term" value="P:L-valine biosynthetic process"/>
    <property type="evidence" value="ECO:0007669"/>
    <property type="project" value="UniProtKB-UniRule"/>
</dbReference>
<evidence type="ECO:0000313" key="14">
    <source>
        <dbReference type="Proteomes" id="UP000235731"/>
    </source>
</evidence>
<dbReference type="PANTHER" id="PTHR21371">
    <property type="entry name" value="KETOL-ACID REDUCTOISOMERASE, MITOCHONDRIAL"/>
    <property type="match status" value="1"/>
</dbReference>
<evidence type="ECO:0000256" key="7">
    <source>
        <dbReference type="ARBA" id="ARBA00023002"/>
    </source>
</evidence>
<feature type="binding site" evidence="9">
    <location>
        <position position="133"/>
    </location>
    <ligand>
        <name>NADP(+)</name>
        <dbReference type="ChEBI" id="CHEBI:58349"/>
    </ligand>
</feature>
<comment type="pathway">
    <text evidence="2 9">Amino-acid biosynthesis; L-isoleucine biosynthesis; L-isoleucine from 2-oxobutanoate: step 2/4.</text>
</comment>
<comment type="function">
    <text evidence="9">Involved in the biosynthesis of branched-chain amino acids (BCAA). Catalyzes an alkyl-migration followed by a ketol-acid reduction of (S)-2-acetolactate (S2AL) to yield (R)-2,3-dihydroxy-isovalerate. In the isomerase reaction, S2AL is rearranged via a Mg-dependent methyl migration to produce 3-hydroxy-3-methyl-2-ketobutyrate (HMKB). In the reductase reaction, this 2-ketoacid undergoes a metal-dependent reduction by NADPH to yield (R)-2,3-dihydroxy-isovalerate.</text>
</comment>
<keyword evidence="9" id="KW-0521">NADP</keyword>
<evidence type="ECO:0000256" key="3">
    <source>
        <dbReference type="ARBA" id="ARBA00010318"/>
    </source>
</evidence>
<dbReference type="Pfam" id="PF07991">
    <property type="entry name" value="KARI_N"/>
    <property type="match status" value="1"/>
</dbReference>
<dbReference type="UniPathway" id="UPA00049">
    <property type="reaction ID" value="UER00060"/>
</dbReference>
<dbReference type="InterPro" id="IPR000506">
    <property type="entry name" value="KARI_C"/>
</dbReference>
<feature type="binding site" evidence="9 10">
    <location>
        <position position="251"/>
    </location>
    <ligand>
        <name>substrate</name>
    </ligand>
</feature>
<keyword evidence="13" id="KW-0413">Isomerase</keyword>
<evidence type="ECO:0000256" key="10">
    <source>
        <dbReference type="PROSITE-ProRule" id="PRU01198"/>
    </source>
</evidence>
<comment type="catalytic activity">
    <reaction evidence="9">
        <text>(2R)-2,3-dihydroxy-3-methylbutanoate + NADP(+) = (2S)-2-acetolactate + NADPH + H(+)</text>
        <dbReference type="Rhea" id="RHEA:22068"/>
        <dbReference type="ChEBI" id="CHEBI:15378"/>
        <dbReference type="ChEBI" id="CHEBI:49072"/>
        <dbReference type="ChEBI" id="CHEBI:57783"/>
        <dbReference type="ChEBI" id="CHEBI:58349"/>
        <dbReference type="ChEBI" id="CHEBI:58476"/>
        <dbReference type="EC" id="1.1.1.86"/>
    </reaction>
</comment>
<feature type="domain" description="KARI N-terminal Rossmann" evidence="11">
    <location>
        <begin position="1"/>
        <end position="181"/>
    </location>
</feature>
<dbReference type="GO" id="GO:0050661">
    <property type="term" value="F:NADP binding"/>
    <property type="evidence" value="ECO:0007669"/>
    <property type="project" value="InterPro"/>
</dbReference>
<comment type="pathway">
    <text evidence="1 9">Amino-acid biosynthesis; L-valine biosynthesis; L-valine from pyruvate: step 2/4.</text>
</comment>
<dbReference type="AlphaFoldDB" id="A0A2N7PKD3"/>
<evidence type="ECO:0000256" key="6">
    <source>
        <dbReference type="ARBA" id="ARBA00022842"/>
    </source>
</evidence>
<protein>
    <recommendedName>
        <fullName evidence="9">Ketol-acid reductoisomerase (NADP(+))</fullName>
        <shortName evidence="9">KARI</shortName>
        <ecNumber evidence="9">1.1.1.86</ecNumber>
    </recommendedName>
    <alternativeName>
        <fullName evidence="9">Acetohydroxy-acid isomeroreductase</fullName>
        <shortName evidence="9">AHIR</shortName>
    </alternativeName>
    <alternativeName>
        <fullName evidence="9">Alpha-keto-beta-hydroxylacyl reductoisomerase</fullName>
    </alternativeName>
</protein>
<evidence type="ECO:0000259" key="11">
    <source>
        <dbReference type="PROSITE" id="PS51850"/>
    </source>
</evidence>
<feature type="binding site" evidence="9 10">
    <location>
        <position position="230"/>
    </location>
    <ligand>
        <name>Mg(2+)</name>
        <dbReference type="ChEBI" id="CHEBI:18420"/>
        <label>2</label>
    </ligand>
</feature>
<dbReference type="EMBL" id="PNIE01000033">
    <property type="protein sequence ID" value="PMP63510.1"/>
    <property type="molecule type" value="Genomic_DNA"/>
</dbReference>
<feature type="binding site" evidence="9">
    <location>
        <position position="52"/>
    </location>
    <ligand>
        <name>NADP(+)</name>
        <dbReference type="ChEBI" id="CHEBI:58349"/>
    </ligand>
</feature>
<comment type="similarity">
    <text evidence="3 9 10">Belongs to the ketol-acid reductoisomerase family.</text>
</comment>
<dbReference type="PANTHER" id="PTHR21371:SF1">
    <property type="entry name" value="KETOL-ACID REDUCTOISOMERASE, MITOCHONDRIAL"/>
    <property type="match status" value="1"/>
</dbReference>
<feature type="domain" description="KARI C-terminal knotted" evidence="12">
    <location>
        <begin position="182"/>
        <end position="327"/>
    </location>
</feature>
<evidence type="ECO:0000256" key="5">
    <source>
        <dbReference type="ARBA" id="ARBA00022723"/>
    </source>
</evidence>
<evidence type="ECO:0000313" key="13">
    <source>
        <dbReference type="EMBL" id="PMP63510.1"/>
    </source>
</evidence>
<proteinExistence type="inferred from homology"/>
<keyword evidence="7 9" id="KW-0560">Oxidoreductase</keyword>
<dbReference type="InterPro" id="IPR036291">
    <property type="entry name" value="NAD(P)-bd_dom_sf"/>
</dbReference>
<evidence type="ECO:0000256" key="4">
    <source>
        <dbReference type="ARBA" id="ARBA00022605"/>
    </source>
</evidence>
<sequence>MKVYYDNDADLSLLKDKVIAVLGYGSQGHAHALNLRDSGLNVVVGLKPGGPSWERAKKDGFEPMLPKEACEKADLIMILVPDQTQPALYKECIEPVLKPGKMLLFAHGFNIHYGQIIPPAEVDVAMVAPKGPGHLVRREFERGAGVPCLVAIHQNASGKALEKALAYAKGIGGTRAGVIETTFKEETETDLFGEQVVLCGGVSALIKAGFETLVEAGYQPEIAYFECLHELKLIVDLIYEGGLAFMRYSISDTAEYGDLTRGPRIINEAVRAEMKKILKEIQTGEFAREWILENQAGRPVLNALRKKEAEHPIEEVGARLRAMMPWLKKNK</sequence>
<comment type="catalytic activity">
    <reaction evidence="9">
        <text>(2R,3R)-2,3-dihydroxy-3-methylpentanoate + NADP(+) = (S)-2-ethyl-2-hydroxy-3-oxobutanoate + NADPH + H(+)</text>
        <dbReference type="Rhea" id="RHEA:13493"/>
        <dbReference type="ChEBI" id="CHEBI:15378"/>
        <dbReference type="ChEBI" id="CHEBI:49256"/>
        <dbReference type="ChEBI" id="CHEBI:49258"/>
        <dbReference type="ChEBI" id="CHEBI:57783"/>
        <dbReference type="ChEBI" id="CHEBI:58349"/>
        <dbReference type="EC" id="1.1.1.86"/>
    </reaction>
</comment>
<dbReference type="GO" id="GO:0005829">
    <property type="term" value="C:cytosol"/>
    <property type="evidence" value="ECO:0007669"/>
    <property type="project" value="TreeGrafter"/>
</dbReference>
<dbReference type="HAMAP" id="MF_00435">
    <property type="entry name" value="IlvC"/>
    <property type="match status" value="1"/>
</dbReference>
<evidence type="ECO:0000256" key="9">
    <source>
        <dbReference type="HAMAP-Rule" id="MF_00435"/>
    </source>
</evidence>
<comment type="caution">
    <text evidence="9">Lacks conserved residue(s) required for the propagation of feature annotation.</text>
</comment>
<evidence type="ECO:0000256" key="1">
    <source>
        <dbReference type="ARBA" id="ARBA00004864"/>
    </source>
</evidence>
<accession>A0A2N7PKD3</accession>
<dbReference type="PROSITE" id="PS51850">
    <property type="entry name" value="KARI_N"/>
    <property type="match status" value="1"/>
</dbReference>
<gene>
    <name evidence="9" type="primary">ilvC</name>
    <name evidence="13" type="ORF">C0197_02495</name>
</gene>
<dbReference type="UniPathway" id="UPA00047">
    <property type="reaction ID" value="UER00056"/>
</dbReference>
<dbReference type="GO" id="GO:0000287">
    <property type="term" value="F:magnesium ion binding"/>
    <property type="evidence" value="ECO:0007669"/>
    <property type="project" value="UniProtKB-UniRule"/>
</dbReference>
<feature type="binding site" evidence="9 10">
    <location>
        <position position="190"/>
    </location>
    <ligand>
        <name>Mg(2+)</name>
        <dbReference type="ChEBI" id="CHEBI:18420"/>
        <label>1</label>
    </ligand>
</feature>
<dbReference type="InterPro" id="IPR013116">
    <property type="entry name" value="KARI_N"/>
</dbReference>
<evidence type="ECO:0000256" key="2">
    <source>
        <dbReference type="ARBA" id="ARBA00004885"/>
    </source>
</evidence>
<evidence type="ECO:0000256" key="8">
    <source>
        <dbReference type="ARBA" id="ARBA00023304"/>
    </source>
</evidence>
<comment type="caution">
    <text evidence="13">The sequence shown here is derived from an EMBL/GenBank/DDBJ whole genome shotgun (WGS) entry which is preliminary data.</text>
</comment>
<dbReference type="InterPro" id="IPR013023">
    <property type="entry name" value="KARI"/>
</dbReference>
<dbReference type="SUPFAM" id="SSF48179">
    <property type="entry name" value="6-phosphogluconate dehydrogenase C-terminal domain-like"/>
    <property type="match status" value="1"/>
</dbReference>
<keyword evidence="5 9" id="KW-0479">Metal-binding</keyword>
<dbReference type="GO" id="GO:0004455">
    <property type="term" value="F:ketol-acid reductoisomerase activity"/>
    <property type="evidence" value="ECO:0007669"/>
    <property type="project" value="UniProtKB-UniRule"/>
</dbReference>
<comment type="cofactor">
    <cofactor evidence="9">
        <name>Mg(2+)</name>
        <dbReference type="ChEBI" id="CHEBI:18420"/>
    </cofactor>
    <text evidence="9">Binds 2 magnesium ions per subunit.</text>
</comment>
<keyword evidence="6 9" id="KW-0460">Magnesium</keyword>
<feature type="binding site" evidence="9">
    <location>
        <begin position="24"/>
        <end position="27"/>
    </location>
    <ligand>
        <name>NADP(+)</name>
        <dbReference type="ChEBI" id="CHEBI:58349"/>
    </ligand>
</feature>
<dbReference type="SUPFAM" id="SSF51735">
    <property type="entry name" value="NAD(P)-binding Rossmann-fold domains"/>
    <property type="match status" value="1"/>
</dbReference>
<feature type="active site" evidence="9">
    <location>
        <position position="107"/>
    </location>
</feature>
<dbReference type="FunFam" id="3.40.50.720:FF:000023">
    <property type="entry name" value="Ketol-acid reductoisomerase (NADP(+))"/>
    <property type="match status" value="1"/>
</dbReference>
<evidence type="ECO:0000259" key="12">
    <source>
        <dbReference type="PROSITE" id="PS51851"/>
    </source>
</evidence>
<dbReference type="InterPro" id="IPR008927">
    <property type="entry name" value="6-PGluconate_DH-like_C_sf"/>
</dbReference>
<dbReference type="GO" id="GO:0016853">
    <property type="term" value="F:isomerase activity"/>
    <property type="evidence" value="ECO:0007669"/>
    <property type="project" value="UniProtKB-KW"/>
</dbReference>
<keyword evidence="4 9" id="KW-0028">Amino-acid biosynthesis</keyword>
<dbReference type="Gene3D" id="3.40.50.720">
    <property type="entry name" value="NAD(P)-binding Rossmann-like Domain"/>
    <property type="match status" value="1"/>
</dbReference>
<dbReference type="EC" id="1.1.1.86" evidence="9"/>
<dbReference type="Pfam" id="PF01450">
    <property type="entry name" value="KARI_C"/>
    <property type="match status" value="1"/>
</dbReference>
<feature type="binding site" evidence="9 10">
    <location>
        <position position="190"/>
    </location>
    <ligand>
        <name>Mg(2+)</name>
        <dbReference type="ChEBI" id="CHEBI:18420"/>
        <label>2</label>
    </ligand>
</feature>
<dbReference type="PIRSF" id="PIRSF000116">
    <property type="entry name" value="IlvC_gammaproteo"/>
    <property type="match status" value="1"/>
</dbReference>
<feature type="binding site" evidence="9">
    <location>
        <position position="47"/>
    </location>
    <ligand>
        <name>NADP(+)</name>
        <dbReference type="ChEBI" id="CHEBI:58349"/>
    </ligand>
</feature>
<dbReference type="InterPro" id="IPR014359">
    <property type="entry name" value="KARI_prok"/>
</dbReference>
<dbReference type="NCBIfam" id="NF009940">
    <property type="entry name" value="PRK13403.1"/>
    <property type="match status" value="1"/>
</dbReference>
<feature type="binding site" evidence="9 10">
    <location>
        <position position="194"/>
    </location>
    <ligand>
        <name>Mg(2+)</name>
        <dbReference type="ChEBI" id="CHEBI:18420"/>
        <label>1</label>
    </ligand>
</feature>
<dbReference type="Gene3D" id="6.10.240.10">
    <property type="match status" value="1"/>
</dbReference>
<dbReference type="GO" id="GO:0009097">
    <property type="term" value="P:isoleucine biosynthetic process"/>
    <property type="evidence" value="ECO:0007669"/>
    <property type="project" value="UniProtKB-UniRule"/>
</dbReference>